<keyword evidence="2" id="KW-1185">Reference proteome</keyword>
<organism evidence="1 2">
    <name type="scientific">Temnothorax longispinosus</name>
    <dbReference type="NCBI Taxonomy" id="300112"/>
    <lineage>
        <taxon>Eukaryota</taxon>
        <taxon>Metazoa</taxon>
        <taxon>Ecdysozoa</taxon>
        <taxon>Arthropoda</taxon>
        <taxon>Hexapoda</taxon>
        <taxon>Insecta</taxon>
        <taxon>Pterygota</taxon>
        <taxon>Neoptera</taxon>
        <taxon>Endopterygota</taxon>
        <taxon>Hymenoptera</taxon>
        <taxon>Apocrita</taxon>
        <taxon>Aculeata</taxon>
        <taxon>Formicoidea</taxon>
        <taxon>Formicidae</taxon>
        <taxon>Myrmicinae</taxon>
        <taxon>Temnothorax</taxon>
    </lineage>
</organism>
<dbReference type="AlphaFoldDB" id="A0A4S2KJM1"/>
<comment type="caution">
    <text evidence="1">The sequence shown here is derived from an EMBL/GenBank/DDBJ whole genome shotgun (WGS) entry which is preliminary data.</text>
</comment>
<reference evidence="1 2" key="1">
    <citation type="journal article" date="2019" name="Philos. Trans. R. Soc. Lond., B, Biol. Sci.">
        <title>Ant behaviour and brain gene expression of defending hosts depend on the ecological success of the intruding social parasite.</title>
        <authorList>
            <person name="Kaur R."/>
            <person name="Stoldt M."/>
            <person name="Jongepier E."/>
            <person name="Feldmeyer B."/>
            <person name="Menzel F."/>
            <person name="Bornberg-Bauer E."/>
            <person name="Foitzik S."/>
        </authorList>
    </citation>
    <scope>NUCLEOTIDE SEQUENCE [LARGE SCALE GENOMIC DNA]</scope>
    <source>
        <tissue evidence="1">Whole body</tissue>
    </source>
</reference>
<dbReference type="Proteomes" id="UP000310200">
    <property type="component" value="Unassembled WGS sequence"/>
</dbReference>
<sequence length="133" mass="15299">MKKGLATRLGGMKILPMAQHNSLLYRVLIHWVHVTIRDRHRSQREEIFRKVSARWDSDSTLLERGRGRPLVMEKTSDSSDTHEISRVLKSANLSSLYVVSTERGIASPRLASPHLASRRDAFPDTLRWRRDVA</sequence>
<dbReference type="EMBL" id="QBLH01002105">
    <property type="protein sequence ID" value="TGZ49781.1"/>
    <property type="molecule type" value="Genomic_DNA"/>
</dbReference>
<name>A0A4S2KJM1_9HYME</name>
<evidence type="ECO:0000313" key="2">
    <source>
        <dbReference type="Proteomes" id="UP000310200"/>
    </source>
</evidence>
<proteinExistence type="predicted"/>
<gene>
    <name evidence="1" type="ORF">DBV15_07661</name>
</gene>
<accession>A0A4S2KJM1</accession>
<protein>
    <submittedName>
        <fullName evidence="1">Uncharacterized protein</fullName>
    </submittedName>
</protein>
<evidence type="ECO:0000313" key="1">
    <source>
        <dbReference type="EMBL" id="TGZ49781.1"/>
    </source>
</evidence>